<dbReference type="EMBL" id="KL596649">
    <property type="protein sequence ID" value="KER31217.1"/>
    <property type="molecule type" value="Genomic_DNA"/>
</dbReference>
<dbReference type="AlphaFoldDB" id="A0A074ZZ16"/>
<sequence>MPPPEWDTKDIANSHAVRAVPFWDGGPVTLPALRRCKKRRLNDVSGLCADGFFSDYLIKRLEVTAHLRSRSSGVLPVWLPTLVLVAQEFETVVTTTTQRGSQTDQ</sequence>
<accession>A0A074ZZ16</accession>
<proteinExistence type="predicted"/>
<evidence type="ECO:0000313" key="1">
    <source>
        <dbReference type="EMBL" id="KER31217.1"/>
    </source>
</evidence>
<name>A0A074ZZ16_OPIVI</name>
<dbReference type="CTD" id="20316723"/>
<dbReference type="RefSeq" id="XP_009165062.1">
    <property type="nucleotide sequence ID" value="XM_009166798.1"/>
</dbReference>
<dbReference type="GeneID" id="20316723"/>
<keyword evidence="2" id="KW-1185">Reference proteome</keyword>
<evidence type="ECO:0000313" key="2">
    <source>
        <dbReference type="Proteomes" id="UP000054324"/>
    </source>
</evidence>
<reference evidence="1 2" key="1">
    <citation type="submission" date="2013-11" db="EMBL/GenBank/DDBJ databases">
        <title>Opisthorchis viverrini - life in the bile duct.</title>
        <authorList>
            <person name="Young N.D."/>
            <person name="Nagarajan N."/>
            <person name="Lin S.J."/>
            <person name="Korhonen P.K."/>
            <person name="Jex A.R."/>
            <person name="Hall R.S."/>
            <person name="Safavi-Hemami H."/>
            <person name="Kaewkong W."/>
            <person name="Bertrand D."/>
            <person name="Gao S."/>
            <person name="Seet Q."/>
            <person name="Wongkham S."/>
            <person name="Teh B.T."/>
            <person name="Wongkham C."/>
            <person name="Intapan P.M."/>
            <person name="Maleewong W."/>
            <person name="Yang X."/>
            <person name="Hu M."/>
            <person name="Wang Z."/>
            <person name="Hofmann A."/>
            <person name="Sternberg P.W."/>
            <person name="Tan P."/>
            <person name="Wang J."/>
            <person name="Gasser R.B."/>
        </authorList>
    </citation>
    <scope>NUCLEOTIDE SEQUENCE [LARGE SCALE GENOMIC DNA]</scope>
</reference>
<protein>
    <submittedName>
        <fullName evidence="1">Uncharacterized protein</fullName>
    </submittedName>
</protein>
<organism evidence="1 2">
    <name type="scientific">Opisthorchis viverrini</name>
    <name type="common">Southeast Asian liver fluke</name>
    <dbReference type="NCBI Taxonomy" id="6198"/>
    <lineage>
        <taxon>Eukaryota</taxon>
        <taxon>Metazoa</taxon>
        <taxon>Spiralia</taxon>
        <taxon>Lophotrochozoa</taxon>
        <taxon>Platyhelminthes</taxon>
        <taxon>Trematoda</taxon>
        <taxon>Digenea</taxon>
        <taxon>Opisthorchiida</taxon>
        <taxon>Opisthorchiata</taxon>
        <taxon>Opisthorchiidae</taxon>
        <taxon>Opisthorchis</taxon>
    </lineage>
</organism>
<gene>
    <name evidence="1" type="ORF">T265_02535</name>
</gene>
<dbReference type="Proteomes" id="UP000054324">
    <property type="component" value="Unassembled WGS sequence"/>
</dbReference>
<dbReference type="KEGG" id="ovi:T265_02535"/>